<evidence type="ECO:0000313" key="2">
    <source>
        <dbReference type="Proteomes" id="UP000031623"/>
    </source>
</evidence>
<dbReference type="KEGG" id="tig:THII_3955"/>
<accession>A0A090APN1</accession>
<dbReference type="STRING" id="40754.THII_3955"/>
<name>A0A090APN1_9GAMM</name>
<sequence>MGTVNKLAERVQNSLEEIFPQLRQTVTRKLSLAVGAMLEGQTPNPVELSKLLPLQPKRPDMREQWLRRLLKNSLLNGTVGMKPFATRELSKAGPNRQPILLCLAQSDLGNRIALLIISLRVGGRALPLAW</sequence>
<dbReference type="AlphaFoldDB" id="A0A090APN1"/>
<proteinExistence type="predicted"/>
<keyword evidence="2" id="KW-1185">Reference proteome</keyword>
<dbReference type="EMBL" id="AP014633">
    <property type="protein sequence ID" value="BAP58252.1"/>
    <property type="molecule type" value="Genomic_DNA"/>
</dbReference>
<reference evidence="1 2" key="1">
    <citation type="journal article" date="2014" name="ISME J.">
        <title>Ecophysiology of Thioploca ingrica as revealed by the complete genome sequence supplemented with proteomic evidence.</title>
        <authorList>
            <person name="Kojima H."/>
            <person name="Ogura Y."/>
            <person name="Yamamoto N."/>
            <person name="Togashi T."/>
            <person name="Mori H."/>
            <person name="Watanabe T."/>
            <person name="Nemoto F."/>
            <person name="Kurokawa K."/>
            <person name="Hayashi T."/>
            <person name="Fukui M."/>
        </authorList>
    </citation>
    <scope>NUCLEOTIDE SEQUENCE [LARGE SCALE GENOMIC DNA]</scope>
</reference>
<evidence type="ECO:0000313" key="1">
    <source>
        <dbReference type="EMBL" id="BAP58252.1"/>
    </source>
</evidence>
<dbReference type="HOGENOM" id="CLU_1937172_0_0_6"/>
<dbReference type="Proteomes" id="UP000031623">
    <property type="component" value="Chromosome"/>
</dbReference>
<protein>
    <submittedName>
        <fullName evidence="1">Transposase</fullName>
    </submittedName>
</protein>
<gene>
    <name evidence="1" type="ORF">THII_3955</name>
</gene>
<organism evidence="1 2">
    <name type="scientific">Thioploca ingrica</name>
    <dbReference type="NCBI Taxonomy" id="40754"/>
    <lineage>
        <taxon>Bacteria</taxon>
        <taxon>Pseudomonadati</taxon>
        <taxon>Pseudomonadota</taxon>
        <taxon>Gammaproteobacteria</taxon>
        <taxon>Thiotrichales</taxon>
        <taxon>Thiotrichaceae</taxon>
        <taxon>Thioploca</taxon>
    </lineage>
</organism>